<dbReference type="EMBL" id="JBBPBK010000004">
    <property type="protein sequence ID" value="KAK9286220.1"/>
    <property type="molecule type" value="Genomic_DNA"/>
</dbReference>
<keyword evidence="1" id="KW-1133">Transmembrane helix</keyword>
<evidence type="ECO:0000256" key="1">
    <source>
        <dbReference type="SAM" id="Phobius"/>
    </source>
</evidence>
<dbReference type="AlphaFoldDB" id="A0AAP0S3J1"/>
<evidence type="ECO:0000313" key="2">
    <source>
        <dbReference type="EMBL" id="KAK9286220.1"/>
    </source>
</evidence>
<keyword evidence="3" id="KW-1185">Reference proteome</keyword>
<keyword evidence="1" id="KW-0472">Membrane</keyword>
<organism evidence="2 3">
    <name type="scientific">Liquidambar formosana</name>
    <name type="common">Formosan gum</name>
    <dbReference type="NCBI Taxonomy" id="63359"/>
    <lineage>
        <taxon>Eukaryota</taxon>
        <taxon>Viridiplantae</taxon>
        <taxon>Streptophyta</taxon>
        <taxon>Embryophyta</taxon>
        <taxon>Tracheophyta</taxon>
        <taxon>Spermatophyta</taxon>
        <taxon>Magnoliopsida</taxon>
        <taxon>eudicotyledons</taxon>
        <taxon>Gunneridae</taxon>
        <taxon>Pentapetalae</taxon>
        <taxon>Saxifragales</taxon>
        <taxon>Altingiaceae</taxon>
        <taxon>Liquidambar</taxon>
    </lineage>
</organism>
<accession>A0AAP0S3J1</accession>
<comment type="caution">
    <text evidence="2">The sequence shown here is derived from an EMBL/GenBank/DDBJ whole genome shotgun (WGS) entry which is preliminary data.</text>
</comment>
<reference evidence="2 3" key="1">
    <citation type="journal article" date="2024" name="Plant J.">
        <title>Genome sequences and population genomics reveal climatic adaptation and genomic divergence between two closely related sweetgum species.</title>
        <authorList>
            <person name="Xu W.Q."/>
            <person name="Ren C.Q."/>
            <person name="Zhang X.Y."/>
            <person name="Comes H.P."/>
            <person name="Liu X.H."/>
            <person name="Li Y.G."/>
            <person name="Kettle C.J."/>
            <person name="Jalonen R."/>
            <person name="Gaisberger H."/>
            <person name="Ma Y.Z."/>
            <person name="Qiu Y.X."/>
        </authorList>
    </citation>
    <scope>NUCLEOTIDE SEQUENCE [LARGE SCALE GENOMIC DNA]</scope>
    <source>
        <strain evidence="2">Hangzhou</strain>
    </source>
</reference>
<evidence type="ECO:0000313" key="3">
    <source>
        <dbReference type="Proteomes" id="UP001415857"/>
    </source>
</evidence>
<keyword evidence="1" id="KW-0812">Transmembrane</keyword>
<dbReference type="Gene3D" id="1.20.1250.20">
    <property type="entry name" value="MFS general substrate transporter like domains"/>
    <property type="match status" value="1"/>
</dbReference>
<sequence length="91" mass="10024">MAGTYNFLFACTMELFLMVVRNVALGCATQVTQMGAILAPFVVVLGGGLLFAVFATCGFVGRMLSFYLSETFNLYNNTDGMEDGENEWRRV</sequence>
<feature type="transmembrane region" description="Helical" evidence="1">
    <location>
        <begin position="36"/>
        <end position="60"/>
    </location>
</feature>
<dbReference type="InterPro" id="IPR036259">
    <property type="entry name" value="MFS_trans_sf"/>
</dbReference>
<protein>
    <submittedName>
        <fullName evidence="2">Uncharacterized protein</fullName>
    </submittedName>
</protein>
<dbReference type="Proteomes" id="UP001415857">
    <property type="component" value="Unassembled WGS sequence"/>
</dbReference>
<gene>
    <name evidence="2" type="ORF">L1049_014606</name>
</gene>
<proteinExistence type="predicted"/>
<name>A0AAP0S3J1_LIQFO</name>